<dbReference type="Pfam" id="PF07690">
    <property type="entry name" value="MFS_1"/>
    <property type="match status" value="1"/>
</dbReference>
<proteinExistence type="predicted"/>
<dbReference type="InterPro" id="IPR020846">
    <property type="entry name" value="MFS_dom"/>
</dbReference>
<dbReference type="Proteomes" id="UP000504637">
    <property type="component" value="Unplaced"/>
</dbReference>
<dbReference type="PANTHER" id="PTHR23504">
    <property type="entry name" value="MAJOR FACILITATOR SUPERFAMILY DOMAIN-CONTAINING PROTEIN 10"/>
    <property type="match status" value="1"/>
</dbReference>
<gene>
    <name evidence="9" type="ORF">K489DRAFT_377182</name>
</gene>
<dbReference type="RefSeq" id="XP_033463769.1">
    <property type="nucleotide sequence ID" value="XM_033604101.1"/>
</dbReference>
<evidence type="ECO:0000256" key="3">
    <source>
        <dbReference type="ARBA" id="ARBA00022692"/>
    </source>
</evidence>
<dbReference type="GeneID" id="54361901"/>
<keyword evidence="2" id="KW-0813">Transport</keyword>
<reference evidence="9" key="2">
    <citation type="submission" date="2020-04" db="EMBL/GenBank/DDBJ databases">
        <authorList>
            <consortium name="NCBI Genome Project"/>
        </authorList>
    </citation>
    <scope>NUCLEOTIDE SEQUENCE</scope>
    <source>
        <strain evidence="9">CBS 342.82</strain>
    </source>
</reference>
<dbReference type="GO" id="GO:0022857">
    <property type="term" value="F:transmembrane transporter activity"/>
    <property type="evidence" value="ECO:0007669"/>
    <property type="project" value="InterPro"/>
</dbReference>
<keyword evidence="5 6" id="KW-0472">Membrane</keyword>
<feature type="transmembrane region" description="Helical" evidence="6">
    <location>
        <begin position="100"/>
        <end position="122"/>
    </location>
</feature>
<reference evidence="9" key="3">
    <citation type="submission" date="2025-08" db="UniProtKB">
        <authorList>
            <consortium name="RefSeq"/>
        </authorList>
    </citation>
    <scope>IDENTIFICATION</scope>
    <source>
        <strain evidence="9">CBS 342.82</strain>
    </source>
</reference>
<feature type="transmembrane region" description="Helical" evidence="6">
    <location>
        <begin position="400"/>
        <end position="419"/>
    </location>
</feature>
<keyword evidence="3 6" id="KW-0812">Transmembrane</keyword>
<evidence type="ECO:0000313" key="9">
    <source>
        <dbReference type="RefSeq" id="XP_033463769.1"/>
    </source>
</evidence>
<dbReference type="PROSITE" id="PS50850">
    <property type="entry name" value="MFS"/>
    <property type="match status" value="1"/>
</dbReference>
<keyword evidence="8" id="KW-1185">Reference proteome</keyword>
<evidence type="ECO:0000313" key="8">
    <source>
        <dbReference type="Proteomes" id="UP000504637"/>
    </source>
</evidence>
<accession>A0A6J3MFV0</accession>
<dbReference type="SUPFAM" id="SSF103473">
    <property type="entry name" value="MFS general substrate transporter"/>
    <property type="match status" value="1"/>
</dbReference>
<name>A0A6J3MFV0_9PEZI</name>
<dbReference type="GO" id="GO:0016020">
    <property type="term" value="C:membrane"/>
    <property type="evidence" value="ECO:0007669"/>
    <property type="project" value="UniProtKB-SubCell"/>
</dbReference>
<dbReference type="Gene3D" id="1.20.1250.20">
    <property type="entry name" value="MFS general substrate transporter like domains"/>
    <property type="match status" value="1"/>
</dbReference>
<evidence type="ECO:0000259" key="7">
    <source>
        <dbReference type="PROSITE" id="PS50850"/>
    </source>
</evidence>
<feature type="transmembrane region" description="Helical" evidence="6">
    <location>
        <begin position="301"/>
        <end position="320"/>
    </location>
</feature>
<keyword evidence="4 6" id="KW-1133">Transmembrane helix</keyword>
<evidence type="ECO:0000256" key="2">
    <source>
        <dbReference type="ARBA" id="ARBA00022448"/>
    </source>
</evidence>
<dbReference type="OrthoDB" id="10262656at2759"/>
<feature type="transmembrane region" description="Helical" evidence="6">
    <location>
        <begin position="326"/>
        <end position="353"/>
    </location>
</feature>
<comment type="subcellular location">
    <subcellularLocation>
        <location evidence="1">Membrane</location>
        <topology evidence="1">Multi-pass membrane protein</topology>
    </subcellularLocation>
</comment>
<feature type="transmembrane region" description="Helical" evidence="6">
    <location>
        <begin position="56"/>
        <end position="79"/>
    </location>
</feature>
<reference evidence="9" key="1">
    <citation type="submission" date="2020-01" db="EMBL/GenBank/DDBJ databases">
        <authorList>
            <consortium name="DOE Joint Genome Institute"/>
            <person name="Haridas S."/>
            <person name="Albert R."/>
            <person name="Binder M."/>
            <person name="Bloem J."/>
            <person name="Labutti K."/>
            <person name="Salamov A."/>
            <person name="Andreopoulos B."/>
            <person name="Baker S.E."/>
            <person name="Barry K."/>
            <person name="Bills G."/>
            <person name="Bluhm B.H."/>
            <person name="Cannon C."/>
            <person name="Castanera R."/>
            <person name="Culley D.E."/>
            <person name="Daum C."/>
            <person name="Ezra D."/>
            <person name="Gonzalez J.B."/>
            <person name="Henrissat B."/>
            <person name="Kuo A."/>
            <person name="Liang C."/>
            <person name="Lipzen A."/>
            <person name="Lutzoni F."/>
            <person name="Magnuson J."/>
            <person name="Mondo S."/>
            <person name="Nolan M."/>
            <person name="Ohm R."/>
            <person name="Pangilinan J."/>
            <person name="Park H.-J."/>
            <person name="Ramirez L."/>
            <person name="Alfaro M."/>
            <person name="Sun H."/>
            <person name="Tritt A."/>
            <person name="Yoshinaga Y."/>
            <person name="Zwiers L.-H."/>
            <person name="Turgeon B.G."/>
            <person name="Goodwin S.B."/>
            <person name="Spatafora J.W."/>
            <person name="Crous P.W."/>
            <person name="Grigoriev I.V."/>
        </authorList>
    </citation>
    <scope>NUCLEOTIDE SEQUENCE</scope>
    <source>
        <strain evidence="9">CBS 342.82</strain>
    </source>
</reference>
<evidence type="ECO:0000256" key="1">
    <source>
        <dbReference type="ARBA" id="ARBA00004141"/>
    </source>
</evidence>
<dbReference type="AlphaFoldDB" id="A0A6J3MFV0"/>
<evidence type="ECO:0000256" key="4">
    <source>
        <dbReference type="ARBA" id="ARBA00022989"/>
    </source>
</evidence>
<feature type="transmembrane region" description="Helical" evidence="6">
    <location>
        <begin position="271"/>
        <end position="289"/>
    </location>
</feature>
<organism evidence="9">
    <name type="scientific">Dissoconium aciculare CBS 342.82</name>
    <dbReference type="NCBI Taxonomy" id="1314786"/>
    <lineage>
        <taxon>Eukaryota</taxon>
        <taxon>Fungi</taxon>
        <taxon>Dikarya</taxon>
        <taxon>Ascomycota</taxon>
        <taxon>Pezizomycotina</taxon>
        <taxon>Dothideomycetes</taxon>
        <taxon>Dothideomycetidae</taxon>
        <taxon>Mycosphaerellales</taxon>
        <taxon>Dissoconiaceae</taxon>
        <taxon>Dissoconium</taxon>
    </lineage>
</organism>
<dbReference type="PANTHER" id="PTHR23504:SF2">
    <property type="entry name" value="TRANSPORTER, PUTATIVE (AFU_ORTHOLOGUE AFUA_8G04150)-RELATED"/>
    <property type="match status" value="1"/>
</dbReference>
<feature type="transmembrane region" description="Helical" evidence="6">
    <location>
        <begin position="365"/>
        <end position="388"/>
    </location>
</feature>
<sequence>MGCFGTVASLLIVGFAPNFWVALAGRFVGGALNGNIGVIQTMVGELVVNPRHEPKAYAVMPFVWSVGTIVGPSIGGYFAEPATSAPDTFGRIALFRRFPYLLPNMICAFLMLISIIAGWIFLEETHPDMQPWSTPRDLEETNAKTPLMPAQAGSTTEGADLTQESYGTFNSVSEEAVEEEVFVYADGTSRPSSVSSNVSANKVFTKPVIMLTIALGIFTYHSMTYDHLLPIFLQDARKFTNNEMIDLLSMASHDPTRWFAGGLGLSVKDSGIILSINGLIALFTQAVIFPMMASWLGIWRVFILVTIGHPLAYFVVPWLVFLPTNLLYPGILVSMAIRNFSAILAYPVLLILIKEASPTPLSLGKINGLAASTGAACRTIASPIAGFLYGLGLSIDFTALAWWASALVAVFGIVQALFIPHDHHGPQHRIRPATSFSNCDGRQHRASVVRIRVRSNDSGYTSEEECRPFASRVV</sequence>
<evidence type="ECO:0000256" key="5">
    <source>
        <dbReference type="ARBA" id="ARBA00023136"/>
    </source>
</evidence>
<dbReference type="InterPro" id="IPR036259">
    <property type="entry name" value="MFS_trans_sf"/>
</dbReference>
<feature type="domain" description="Major facilitator superfamily (MFS) profile" evidence="7">
    <location>
        <begin position="1"/>
        <end position="424"/>
    </location>
</feature>
<evidence type="ECO:0000256" key="6">
    <source>
        <dbReference type="SAM" id="Phobius"/>
    </source>
</evidence>
<dbReference type="InterPro" id="IPR011701">
    <property type="entry name" value="MFS"/>
</dbReference>
<protein>
    <submittedName>
        <fullName evidence="9">MFS general substrate transporter</fullName>
    </submittedName>
</protein>